<dbReference type="SUPFAM" id="SSF52343">
    <property type="entry name" value="Ferredoxin reductase-like, C-terminal NADP-linked domain"/>
    <property type="match status" value="1"/>
</dbReference>
<dbReference type="Gene3D" id="3.10.20.30">
    <property type="match status" value="1"/>
</dbReference>
<evidence type="ECO:0000259" key="8">
    <source>
        <dbReference type="PROSITE" id="PS51085"/>
    </source>
</evidence>
<dbReference type="InterPro" id="IPR039261">
    <property type="entry name" value="FNR_nucleotide-bd"/>
</dbReference>
<organism evidence="10 11">
    <name type="scientific">Streptomyces huasconensis</name>
    <dbReference type="NCBI Taxonomy" id="1854574"/>
    <lineage>
        <taxon>Bacteria</taxon>
        <taxon>Bacillati</taxon>
        <taxon>Actinomycetota</taxon>
        <taxon>Actinomycetes</taxon>
        <taxon>Kitasatosporales</taxon>
        <taxon>Streptomycetaceae</taxon>
        <taxon>Streptomyces</taxon>
    </lineage>
</organism>
<dbReference type="InterPro" id="IPR008333">
    <property type="entry name" value="Cbr1-like_FAD-bd_dom"/>
</dbReference>
<dbReference type="Gene3D" id="2.40.30.10">
    <property type="entry name" value="Translation factors"/>
    <property type="match status" value="1"/>
</dbReference>
<dbReference type="Proteomes" id="UP001553843">
    <property type="component" value="Unassembled WGS sequence"/>
</dbReference>
<dbReference type="InterPro" id="IPR001041">
    <property type="entry name" value="2Fe-2S_ferredoxin-type"/>
</dbReference>
<dbReference type="Gene3D" id="3.40.50.80">
    <property type="entry name" value="Nucleotide-binding domain of ferredoxin-NADP reductase (FNR) module"/>
    <property type="match status" value="1"/>
</dbReference>
<comment type="caution">
    <text evidence="10">The sequence shown here is derived from an EMBL/GenBank/DDBJ whole genome shotgun (WGS) entry which is preliminary data.</text>
</comment>
<evidence type="ECO:0000256" key="3">
    <source>
        <dbReference type="ARBA" id="ARBA00022714"/>
    </source>
</evidence>
<proteinExistence type="predicted"/>
<evidence type="ECO:0000256" key="2">
    <source>
        <dbReference type="ARBA" id="ARBA00022630"/>
    </source>
</evidence>
<dbReference type="InterPro" id="IPR050415">
    <property type="entry name" value="MRET"/>
</dbReference>
<dbReference type="InterPro" id="IPR036010">
    <property type="entry name" value="2Fe-2S_ferredoxin-like_sf"/>
</dbReference>
<dbReference type="PRINTS" id="PR00409">
    <property type="entry name" value="PHDIOXRDTASE"/>
</dbReference>
<evidence type="ECO:0000313" key="10">
    <source>
        <dbReference type="EMBL" id="MEW2365050.1"/>
    </source>
</evidence>
<dbReference type="InterPro" id="IPR017938">
    <property type="entry name" value="Riboflavin_synthase-like_b-brl"/>
</dbReference>
<dbReference type="EC" id="1.-.-.-" evidence="10"/>
<dbReference type="PANTHER" id="PTHR47354">
    <property type="entry name" value="NADH OXIDOREDUCTASE HCR"/>
    <property type="match status" value="1"/>
</dbReference>
<evidence type="ECO:0000313" key="11">
    <source>
        <dbReference type="Proteomes" id="UP001553843"/>
    </source>
</evidence>
<evidence type="ECO:0000256" key="1">
    <source>
        <dbReference type="ARBA" id="ARBA00001974"/>
    </source>
</evidence>
<dbReference type="Pfam" id="PF00970">
    <property type="entry name" value="FAD_binding_6"/>
    <property type="match status" value="1"/>
</dbReference>
<dbReference type="GO" id="GO:0016491">
    <property type="term" value="F:oxidoreductase activity"/>
    <property type="evidence" value="ECO:0007669"/>
    <property type="project" value="UniProtKB-KW"/>
</dbReference>
<dbReference type="PROSITE" id="PS00197">
    <property type="entry name" value="2FE2S_FER_1"/>
    <property type="match status" value="1"/>
</dbReference>
<evidence type="ECO:0000256" key="7">
    <source>
        <dbReference type="ARBA" id="ARBA00023014"/>
    </source>
</evidence>
<keyword evidence="7" id="KW-0411">Iron-sulfur</keyword>
<dbReference type="InterPro" id="IPR006058">
    <property type="entry name" value="2Fe2S_fd_BS"/>
</dbReference>
<dbReference type="SUPFAM" id="SSF54292">
    <property type="entry name" value="2Fe-2S ferredoxin-like"/>
    <property type="match status" value="1"/>
</dbReference>
<keyword evidence="4" id="KW-0479">Metal-binding</keyword>
<keyword evidence="3" id="KW-0001">2Fe-2S</keyword>
<dbReference type="PANTHER" id="PTHR47354:SF1">
    <property type="entry name" value="CARNITINE MONOOXYGENASE REDUCTASE SUBUNIT"/>
    <property type="match status" value="1"/>
</dbReference>
<dbReference type="CDD" id="cd00207">
    <property type="entry name" value="fer2"/>
    <property type="match status" value="1"/>
</dbReference>
<keyword evidence="11" id="KW-1185">Reference proteome</keyword>
<dbReference type="PROSITE" id="PS51085">
    <property type="entry name" value="2FE2S_FER_2"/>
    <property type="match status" value="1"/>
</dbReference>
<evidence type="ECO:0000256" key="4">
    <source>
        <dbReference type="ARBA" id="ARBA00022723"/>
    </source>
</evidence>
<evidence type="ECO:0000256" key="5">
    <source>
        <dbReference type="ARBA" id="ARBA00023002"/>
    </source>
</evidence>
<dbReference type="SUPFAM" id="SSF63380">
    <property type="entry name" value="Riboflavin synthase domain-like"/>
    <property type="match status" value="1"/>
</dbReference>
<dbReference type="Pfam" id="PF00111">
    <property type="entry name" value="Fer2"/>
    <property type="match status" value="1"/>
</dbReference>
<protein>
    <submittedName>
        <fullName evidence="10">PDR/VanB family oxidoreductase</fullName>
        <ecNumber evidence="10">1.-.-.-</ecNumber>
    </submittedName>
</protein>
<evidence type="ECO:0000256" key="6">
    <source>
        <dbReference type="ARBA" id="ARBA00023004"/>
    </source>
</evidence>
<name>A0ABV3M0I4_9ACTN</name>
<dbReference type="RefSeq" id="WP_359781657.1">
    <property type="nucleotide sequence ID" value="NZ_JBEYRR010000010.1"/>
</dbReference>
<dbReference type="EMBL" id="JBEYRS010000010">
    <property type="protein sequence ID" value="MEW2365050.1"/>
    <property type="molecule type" value="Genomic_DNA"/>
</dbReference>
<gene>
    <name evidence="10" type="ORF">AB0887_24270</name>
</gene>
<keyword evidence="2" id="KW-0285">Flavoprotein</keyword>
<dbReference type="CDD" id="cd06185">
    <property type="entry name" value="PDR_like"/>
    <property type="match status" value="1"/>
</dbReference>
<feature type="domain" description="FAD-binding FR-type" evidence="9">
    <location>
        <begin position="53"/>
        <end position="156"/>
    </location>
</feature>
<accession>A0ABV3M0I4</accession>
<dbReference type="PROSITE" id="PS51384">
    <property type="entry name" value="FAD_FR"/>
    <property type="match status" value="1"/>
</dbReference>
<keyword evidence="5 10" id="KW-0560">Oxidoreductase</keyword>
<feature type="domain" description="2Fe-2S ferredoxin-type" evidence="8">
    <location>
        <begin position="279"/>
        <end position="365"/>
    </location>
</feature>
<comment type="cofactor">
    <cofactor evidence="1">
        <name>FAD</name>
        <dbReference type="ChEBI" id="CHEBI:57692"/>
    </cofactor>
</comment>
<dbReference type="InterPro" id="IPR017927">
    <property type="entry name" value="FAD-bd_FR_type"/>
</dbReference>
<reference evidence="10 11" key="1">
    <citation type="submission" date="2024-06" db="EMBL/GenBank/DDBJ databases">
        <title>The Natural Products Discovery Center: Release of the First 8490 Sequenced Strains for Exploring Actinobacteria Biosynthetic Diversity.</title>
        <authorList>
            <person name="Kalkreuter E."/>
            <person name="Kautsar S.A."/>
            <person name="Yang D."/>
            <person name="Bader C.D."/>
            <person name="Teijaro C.N."/>
            <person name="Fluegel L."/>
            <person name="Davis C.M."/>
            <person name="Simpson J.R."/>
            <person name="Lauterbach L."/>
            <person name="Steele A.D."/>
            <person name="Gui C."/>
            <person name="Meng S."/>
            <person name="Li G."/>
            <person name="Viehrig K."/>
            <person name="Ye F."/>
            <person name="Su P."/>
            <person name="Kiefer A.F."/>
            <person name="Nichols A."/>
            <person name="Cepeda A.J."/>
            <person name="Yan W."/>
            <person name="Fan B."/>
            <person name="Jiang Y."/>
            <person name="Adhikari A."/>
            <person name="Zheng C.-J."/>
            <person name="Schuster L."/>
            <person name="Cowan T.M."/>
            <person name="Smanski M.J."/>
            <person name="Chevrette M.G."/>
            <person name="De Carvalho L.P.S."/>
            <person name="Shen B."/>
        </authorList>
    </citation>
    <scope>NUCLEOTIDE SEQUENCE [LARGE SCALE GENOMIC DNA]</scope>
    <source>
        <strain evidence="10 11">NPDC047833</strain>
    </source>
</reference>
<dbReference type="InterPro" id="IPR012675">
    <property type="entry name" value="Beta-grasp_dom_sf"/>
</dbReference>
<keyword evidence="6" id="KW-0408">Iron</keyword>
<evidence type="ECO:0000259" key="9">
    <source>
        <dbReference type="PROSITE" id="PS51384"/>
    </source>
</evidence>
<sequence length="365" mass="39534">MPTRPQPPTDLYRPGRPDPFLTQLTRLRRVLFFCLTLPGVRSGSRRPSPARVPAETALTVRARRELAPDVVEFTLAAEQPREPLPAWQPGSHLDVILPSGRMRTYSLCGDPADTGAYRIAVRHLPDGRGGSRELHDTVRPGTRLTARGPFCTFPFAAEPTVLFLAGGIGITPLLPMVREAARRGLDWHLVQTGRDRTSLPYAAEAAALDPTGTRITTHCYDSEGYPDPTALLARAPRHAAVYCCGPAPLLDSVRRALSAGADQPLHAQRFATEPVAAGAPFTLRLRDGTLLEVPAEQAALDVLLDARPAIPRSCRQGYCGTCRLQVLDGTPDHRDHVLTAEERAAGALLPCVSRAERGSLLSVDL</sequence>